<comment type="caution">
    <text evidence="1">The sequence shown here is derived from an EMBL/GenBank/DDBJ whole genome shotgun (WGS) entry which is preliminary data.</text>
</comment>
<protein>
    <submittedName>
        <fullName evidence="1">Uncharacterized protein</fullName>
    </submittedName>
</protein>
<evidence type="ECO:0000313" key="2">
    <source>
        <dbReference type="Proteomes" id="UP000324222"/>
    </source>
</evidence>
<evidence type="ECO:0000313" key="1">
    <source>
        <dbReference type="EMBL" id="MPC55313.1"/>
    </source>
</evidence>
<name>A0A5B7GDF0_PORTR</name>
<dbReference type="EMBL" id="VSRR010013070">
    <property type="protein sequence ID" value="MPC55313.1"/>
    <property type="molecule type" value="Genomic_DNA"/>
</dbReference>
<keyword evidence="2" id="KW-1185">Reference proteome</keyword>
<dbReference type="Proteomes" id="UP000324222">
    <property type="component" value="Unassembled WGS sequence"/>
</dbReference>
<organism evidence="1 2">
    <name type="scientific">Portunus trituberculatus</name>
    <name type="common">Swimming crab</name>
    <name type="synonym">Neptunus trituberculatus</name>
    <dbReference type="NCBI Taxonomy" id="210409"/>
    <lineage>
        <taxon>Eukaryota</taxon>
        <taxon>Metazoa</taxon>
        <taxon>Ecdysozoa</taxon>
        <taxon>Arthropoda</taxon>
        <taxon>Crustacea</taxon>
        <taxon>Multicrustacea</taxon>
        <taxon>Malacostraca</taxon>
        <taxon>Eumalacostraca</taxon>
        <taxon>Eucarida</taxon>
        <taxon>Decapoda</taxon>
        <taxon>Pleocyemata</taxon>
        <taxon>Brachyura</taxon>
        <taxon>Eubrachyura</taxon>
        <taxon>Portunoidea</taxon>
        <taxon>Portunidae</taxon>
        <taxon>Portuninae</taxon>
        <taxon>Portunus</taxon>
    </lineage>
</organism>
<gene>
    <name evidence="1" type="ORF">E2C01_049244</name>
</gene>
<reference evidence="1 2" key="1">
    <citation type="submission" date="2019-05" db="EMBL/GenBank/DDBJ databases">
        <title>Another draft genome of Portunus trituberculatus and its Hox gene families provides insights of decapod evolution.</title>
        <authorList>
            <person name="Jeong J.-H."/>
            <person name="Song I."/>
            <person name="Kim S."/>
            <person name="Choi T."/>
            <person name="Kim D."/>
            <person name="Ryu S."/>
            <person name="Kim W."/>
        </authorList>
    </citation>
    <scope>NUCLEOTIDE SEQUENCE [LARGE SCALE GENOMIC DNA]</scope>
    <source>
        <tissue evidence="1">Muscle</tissue>
    </source>
</reference>
<sequence>MCLKFCGPIPERMAIGNMVYHVRHHTLPVMRCLLFDHGNISCNEHAQCRKCSGFHNTDGHIRTLISVPTPTPNPTPFHAPIPALFLNPTPVPIKPLSPIIDVVPLTSQPPIPKAQWTHCHHKPNLMATP</sequence>
<accession>A0A5B7GDF0</accession>
<proteinExistence type="predicted"/>
<dbReference type="AlphaFoldDB" id="A0A5B7GDF0"/>